<dbReference type="RefSeq" id="WP_042276287.1">
    <property type="nucleotide sequence ID" value="NZ_BBML01000001.1"/>
</dbReference>
<accession>A0A090PXS2</accession>
<reference evidence="1" key="1">
    <citation type="journal article" date="2014" name="Genome Announc.">
        <title>Draft Genome Sequences of Marine Flavobacterium Nonlabens Strains NR17, NR24, NR27, NR32, NR33, and Ara13.</title>
        <authorList>
            <person name="Nakanishi M."/>
            <person name="Meirelles P."/>
            <person name="Suzuki R."/>
            <person name="Takatani N."/>
            <person name="Mino S."/>
            <person name="Suda W."/>
            <person name="Oshima K."/>
            <person name="Hattori M."/>
            <person name="Ohkuma M."/>
            <person name="Hosokawa M."/>
            <person name="Miyashita K."/>
            <person name="Thompson F.L."/>
            <person name="Niwa A."/>
            <person name="Sawabe T."/>
            <person name="Sawabe T."/>
        </authorList>
    </citation>
    <scope>NUCLEOTIDE SEQUENCE [LARGE SCALE GENOMIC DNA]</scope>
    <source>
        <strain evidence="1">JCM 19294</strain>
    </source>
</reference>
<evidence type="ECO:0000313" key="1">
    <source>
        <dbReference type="EMBL" id="GAK95649.1"/>
    </source>
</evidence>
<organism evidence="1 2">
    <name type="scientific">Nonlabens tegetincola</name>
    <dbReference type="NCBI Taxonomy" id="323273"/>
    <lineage>
        <taxon>Bacteria</taxon>
        <taxon>Pseudomonadati</taxon>
        <taxon>Bacteroidota</taxon>
        <taxon>Flavobacteriia</taxon>
        <taxon>Flavobacteriales</taxon>
        <taxon>Flavobacteriaceae</taxon>
        <taxon>Nonlabens</taxon>
    </lineage>
</organism>
<comment type="caution">
    <text evidence="1">The sequence shown here is derived from an EMBL/GenBank/DDBJ whole genome shotgun (WGS) entry which is preliminary data.</text>
</comment>
<dbReference type="eggNOG" id="COG5267">
    <property type="taxonomic scope" value="Bacteria"/>
</dbReference>
<dbReference type="Proteomes" id="UP000029221">
    <property type="component" value="Unassembled WGS sequence"/>
</dbReference>
<evidence type="ECO:0000313" key="2">
    <source>
        <dbReference type="Proteomes" id="UP000029221"/>
    </source>
</evidence>
<name>A0A090PXS2_9FLAO</name>
<dbReference type="EMBL" id="BBML01000001">
    <property type="protein sequence ID" value="GAK95649.1"/>
    <property type="molecule type" value="Genomic_DNA"/>
</dbReference>
<keyword evidence="2" id="KW-1185">Reference proteome</keyword>
<protein>
    <submittedName>
        <fullName evidence="1">Probable signal peptide protein</fullName>
    </submittedName>
</protein>
<dbReference type="STRING" id="319236.BST91_12480"/>
<gene>
    <name evidence="1" type="ORF">JCM19294_2431</name>
</gene>
<dbReference type="Pfam" id="PF08811">
    <property type="entry name" value="DUF1800"/>
    <property type="match status" value="1"/>
</dbReference>
<dbReference type="AlphaFoldDB" id="A0A090PXS2"/>
<sequence>MTATLTSCNTDTLNTYVPSASKPWNINRVRHAVRRLGYGIDHIQENNALSISPDVFIEGLITDALAYNNTPAPNWGYWRQSDYTDYNNERVIQIQQWWTQTMNDNLNLGLKARMTMFWHNHFVTRVEDYNAPSWLFQYYNLLQTHCLGNFKSLTKAIGKNESMLVFLNGVLNYQGNPNENYARELFELFTLGENNNYTQQDIVEAARALTGYNSYTELGAPINFLPAGFDNQSKTIFGVSSNFNHDTLIDHLFAVRANEISDFIIKKLYRYFVSPELPAQSIIDTLALTFRSNNWELLPVLRQLFKSEHFFAQDAIGVVIKSPIDCFLTFIKEANFTITDQQLSIVHYVSAALSQELFNPVDVAGWQGDQEWINSTSLTGRWQGLEYIMWQVWNDDPEHYRNLALDIATSNTDPAIIARDIVDRFVPQSLHTNTDYTLATQVFKGDVPENYFTSGQWNLQWGSAPWQTLLLIQHIFRMPEFQLK</sequence>
<dbReference type="InterPro" id="IPR014917">
    <property type="entry name" value="DUF1800"/>
</dbReference>
<proteinExistence type="predicted"/>